<keyword evidence="2" id="KW-0396">Initiation factor</keyword>
<dbReference type="InterPro" id="IPR016024">
    <property type="entry name" value="ARM-type_fold"/>
</dbReference>
<keyword evidence="3" id="KW-1185">Reference proteome</keyword>
<dbReference type="OrthoDB" id="270109at2759"/>
<organism evidence="2 3">
    <name type="scientific">Strigomonas culicis</name>
    <dbReference type="NCBI Taxonomy" id="28005"/>
    <lineage>
        <taxon>Eukaryota</taxon>
        <taxon>Discoba</taxon>
        <taxon>Euglenozoa</taxon>
        <taxon>Kinetoplastea</taxon>
        <taxon>Metakinetoplastina</taxon>
        <taxon>Trypanosomatida</taxon>
        <taxon>Trypanosomatidae</taxon>
        <taxon>Strigomonadinae</taxon>
        <taxon>Strigomonas</taxon>
    </lineage>
</organism>
<dbReference type="InterPro" id="IPR033464">
    <property type="entry name" value="CSN8_PSD8_EIF3K"/>
</dbReference>
<sequence length="163" mass="18505">MQSLARFHLSDFTACMCLVPSHVQESPSVENELNYIYELENLLSCGEFTKFWQQWGVVKEHLPESFNFETGVRTSILESISFTVEKIQRARLATYLGVAVEQLDQTIANAKDQGGEFACSCEQDEVRFSRNTFNHPEGNTNQETVKFKDVLSILQCTNVLPVS</sequence>
<dbReference type="GO" id="GO:0005852">
    <property type="term" value="C:eukaryotic translation initiation factor 3 complex"/>
    <property type="evidence" value="ECO:0007669"/>
    <property type="project" value="InterPro"/>
</dbReference>
<dbReference type="EMBL" id="ATMH01001902">
    <property type="protein sequence ID" value="EPY33864.1"/>
    <property type="molecule type" value="Genomic_DNA"/>
</dbReference>
<dbReference type="GO" id="GO:0003743">
    <property type="term" value="F:translation initiation factor activity"/>
    <property type="evidence" value="ECO:0007669"/>
    <property type="project" value="UniProtKB-KW"/>
</dbReference>
<evidence type="ECO:0000313" key="3">
    <source>
        <dbReference type="Proteomes" id="UP000015354"/>
    </source>
</evidence>
<dbReference type="InterPro" id="IPR009374">
    <property type="entry name" value="eIF3k"/>
</dbReference>
<dbReference type="Gene3D" id="1.10.10.10">
    <property type="entry name" value="Winged helix-like DNA-binding domain superfamily/Winged helix DNA-binding domain"/>
    <property type="match status" value="1"/>
</dbReference>
<keyword evidence="2" id="KW-0648">Protein biosynthesis</keyword>
<evidence type="ECO:0000259" key="1">
    <source>
        <dbReference type="Pfam" id="PF10075"/>
    </source>
</evidence>
<dbReference type="AlphaFoldDB" id="S9UYP3"/>
<gene>
    <name evidence="2" type="ORF">STCU_01902</name>
</gene>
<dbReference type="InterPro" id="IPR036388">
    <property type="entry name" value="WH-like_DNA-bd_sf"/>
</dbReference>
<protein>
    <submittedName>
        <fullName evidence="2">Translation initiation factor 3 subunit K</fullName>
    </submittedName>
</protein>
<dbReference type="SUPFAM" id="SSF48371">
    <property type="entry name" value="ARM repeat"/>
    <property type="match status" value="1"/>
</dbReference>
<dbReference type="Pfam" id="PF10075">
    <property type="entry name" value="CSN8_PSD8_EIF3K"/>
    <property type="match status" value="1"/>
</dbReference>
<accession>S9UYP3</accession>
<dbReference type="InterPro" id="IPR016020">
    <property type="entry name" value="Transl_init_fac_sub12_N_euk"/>
</dbReference>
<comment type="caution">
    <text evidence="2">The sequence shown here is derived from an EMBL/GenBank/DDBJ whole genome shotgun (WGS) entry which is preliminary data.</text>
</comment>
<dbReference type="PANTHER" id="PTHR13022:SF0">
    <property type="entry name" value="EUKARYOTIC TRANSLATION INITIATION FACTOR 3 SUBUNIT K"/>
    <property type="match status" value="1"/>
</dbReference>
<feature type="domain" description="CSN8/PSMD8/EIF3K" evidence="1">
    <location>
        <begin position="2"/>
        <end position="108"/>
    </location>
</feature>
<dbReference type="PANTHER" id="PTHR13022">
    <property type="entry name" value="EUKARYOTIC TRANSLATION INITIATION FACTOR 3 SUBUNIT 11"/>
    <property type="match status" value="1"/>
</dbReference>
<name>S9UYP3_9TRYP</name>
<proteinExistence type="predicted"/>
<reference evidence="2 3" key="1">
    <citation type="journal article" date="2013" name="PLoS ONE">
        <title>Predicting the Proteins of Angomonas deanei, Strigomonas culicis and Their Respective Endosymbionts Reveals New Aspects of the Trypanosomatidae Family.</title>
        <authorList>
            <person name="Motta M.C."/>
            <person name="Martins A.C."/>
            <person name="de Souza S.S."/>
            <person name="Catta-Preta C.M."/>
            <person name="Silva R."/>
            <person name="Klein C.C."/>
            <person name="de Almeida L.G."/>
            <person name="de Lima Cunha O."/>
            <person name="Ciapina L.P."/>
            <person name="Brocchi M."/>
            <person name="Colabardini A.C."/>
            <person name="de Araujo Lima B."/>
            <person name="Machado C.R."/>
            <person name="de Almeida Soares C.M."/>
            <person name="Probst C.M."/>
            <person name="de Menezes C.B."/>
            <person name="Thompson C.E."/>
            <person name="Bartholomeu D.C."/>
            <person name="Gradia D.F."/>
            <person name="Pavoni D.P."/>
            <person name="Grisard E.C."/>
            <person name="Fantinatti-Garboggini F."/>
            <person name="Marchini F.K."/>
            <person name="Rodrigues-Luiz G.F."/>
            <person name="Wagner G."/>
            <person name="Goldman G.H."/>
            <person name="Fietto J.L."/>
            <person name="Elias M.C."/>
            <person name="Goldman M.H."/>
            <person name="Sagot M.F."/>
            <person name="Pereira M."/>
            <person name="Stoco P.H."/>
            <person name="de Mendonca-Neto R.P."/>
            <person name="Teixeira S.M."/>
            <person name="Maciel T.E."/>
            <person name="de Oliveira Mendes T.A."/>
            <person name="Urmenyi T.P."/>
            <person name="de Souza W."/>
            <person name="Schenkman S."/>
            <person name="de Vasconcelos A.T."/>
        </authorList>
    </citation>
    <scope>NUCLEOTIDE SEQUENCE [LARGE SCALE GENOMIC DNA]</scope>
</reference>
<dbReference type="GO" id="GO:0006446">
    <property type="term" value="P:regulation of translational initiation"/>
    <property type="evidence" value="ECO:0007669"/>
    <property type="project" value="InterPro"/>
</dbReference>
<dbReference type="Gene3D" id="1.25.40.250">
    <property type="entry name" value="ARM repeat, domain 1"/>
    <property type="match status" value="1"/>
</dbReference>
<dbReference type="GO" id="GO:0043022">
    <property type="term" value="F:ribosome binding"/>
    <property type="evidence" value="ECO:0007669"/>
    <property type="project" value="InterPro"/>
</dbReference>
<dbReference type="Proteomes" id="UP000015354">
    <property type="component" value="Unassembled WGS sequence"/>
</dbReference>
<evidence type="ECO:0000313" key="2">
    <source>
        <dbReference type="EMBL" id="EPY33864.1"/>
    </source>
</evidence>